<accession>A0A2V1K8K1</accession>
<dbReference type="OrthoDB" id="3733464at2"/>
<sequence>MEGERSLVMGKYISFPEDLPGHIGTLVLNLVDPATDAGSIARLVASSLGTLDSEVAANIDSDPLIDYRAQRPWVNYQAGQLTGMWREGLALSVVKDVEGTEFLRLYGSEPDFHWDSLVADMLDVVERFGVQSIYSFTAIPAPVPHTRAADMMVRSTKPDAQSDGLDANFWFQASFADYLEYHASRLDIPMTNVAVRVPMYLAGHHYSSGAVGALSMVGKISGLRFPVGDLQHDVARQNERLVELAEENQELGQVIGAFEKDYDEKGDTPGFVSAPDMDYTVPSVDEIGRAAEQFLAQVDSANERPHVENEFDPQGLARRIDEIRRARSWRSDQQDQGRNGWQPPSAPHAQSGKPDDTPEPEQKDEPESQDEQSPDDPDSSDSGKGKRWGRHSWGFGKN</sequence>
<proteinExistence type="predicted"/>
<dbReference type="Proteomes" id="UP000245283">
    <property type="component" value="Unassembled WGS sequence"/>
</dbReference>
<comment type="caution">
    <text evidence="3">The sequence shown here is derived from an EMBL/GenBank/DDBJ whole genome shotgun (WGS) entry which is preliminary data.</text>
</comment>
<dbReference type="EMBL" id="QETB01000005">
    <property type="protein sequence ID" value="PWF25805.1"/>
    <property type="molecule type" value="Genomic_DNA"/>
</dbReference>
<name>A0A2V1K8K1_9ACTO</name>
<evidence type="ECO:0000313" key="3">
    <source>
        <dbReference type="EMBL" id="PWF25805.1"/>
    </source>
</evidence>
<feature type="compositionally biased region" description="Acidic residues" evidence="2">
    <location>
        <begin position="367"/>
        <end position="379"/>
    </location>
</feature>
<feature type="compositionally biased region" description="Basic and acidic residues" evidence="2">
    <location>
        <begin position="353"/>
        <end position="366"/>
    </location>
</feature>
<keyword evidence="4" id="KW-1185">Reference proteome</keyword>
<dbReference type="SUPFAM" id="SSF159659">
    <property type="entry name" value="Cgl1923-like"/>
    <property type="match status" value="1"/>
</dbReference>
<protein>
    <recommendedName>
        <fullName evidence="5">PAC2 family protein</fullName>
    </recommendedName>
</protein>
<keyword evidence="1" id="KW-0175">Coiled coil</keyword>
<evidence type="ECO:0000256" key="2">
    <source>
        <dbReference type="SAM" id="MobiDB-lite"/>
    </source>
</evidence>
<gene>
    <name evidence="3" type="ORF">DD236_10240</name>
</gene>
<feature type="coiled-coil region" evidence="1">
    <location>
        <begin position="227"/>
        <end position="254"/>
    </location>
</feature>
<reference evidence="4" key="1">
    <citation type="submission" date="2018-05" db="EMBL/GenBank/DDBJ databases">
        <authorList>
            <person name="Li Y."/>
        </authorList>
    </citation>
    <scope>NUCLEOTIDE SEQUENCE [LARGE SCALE GENOMIC DNA]</scope>
    <source>
        <strain evidence="4">sk1b4</strain>
    </source>
</reference>
<dbReference type="Pfam" id="PF09754">
    <property type="entry name" value="PAC2"/>
    <property type="match status" value="1"/>
</dbReference>
<organism evidence="3 4">
    <name type="scientific">Ancrocorticia populi</name>
    <dbReference type="NCBI Taxonomy" id="2175228"/>
    <lineage>
        <taxon>Bacteria</taxon>
        <taxon>Bacillati</taxon>
        <taxon>Actinomycetota</taxon>
        <taxon>Actinomycetes</taxon>
        <taxon>Actinomycetales</taxon>
        <taxon>Actinomycetaceae</taxon>
        <taxon>Ancrocorticia</taxon>
    </lineage>
</organism>
<feature type="compositionally biased region" description="Basic and acidic residues" evidence="2">
    <location>
        <begin position="318"/>
        <end position="335"/>
    </location>
</feature>
<dbReference type="AlphaFoldDB" id="A0A2V1K8K1"/>
<feature type="region of interest" description="Disordered" evidence="2">
    <location>
        <begin position="298"/>
        <end position="398"/>
    </location>
</feature>
<dbReference type="InterPro" id="IPR038389">
    <property type="entry name" value="PSMG2_sf"/>
</dbReference>
<evidence type="ECO:0000256" key="1">
    <source>
        <dbReference type="SAM" id="Coils"/>
    </source>
</evidence>
<dbReference type="Gene3D" id="3.40.50.10900">
    <property type="entry name" value="PAC-like subunit"/>
    <property type="match status" value="1"/>
</dbReference>
<evidence type="ECO:0000313" key="4">
    <source>
        <dbReference type="Proteomes" id="UP000245283"/>
    </source>
</evidence>
<dbReference type="InterPro" id="IPR019151">
    <property type="entry name" value="Proteasome_assmbl_chaperone_2"/>
</dbReference>
<evidence type="ECO:0008006" key="5">
    <source>
        <dbReference type="Google" id="ProtNLM"/>
    </source>
</evidence>